<dbReference type="Proteomes" id="UP000708208">
    <property type="component" value="Unassembled WGS sequence"/>
</dbReference>
<feature type="compositionally biased region" description="Basic and acidic residues" evidence="1">
    <location>
        <begin position="43"/>
        <end position="60"/>
    </location>
</feature>
<comment type="caution">
    <text evidence="2">The sequence shown here is derived from an EMBL/GenBank/DDBJ whole genome shotgun (WGS) entry which is preliminary data.</text>
</comment>
<sequence>MLRSIFCTVSCAVRYETLLNVAEVIHSGGRPKGRVPQPSHRTYKGEIEDPIVERKTDSEKLSPTTPEGNDRMT</sequence>
<gene>
    <name evidence="2" type="ORF">AFUS01_LOCUS38410</name>
</gene>
<feature type="region of interest" description="Disordered" evidence="1">
    <location>
        <begin position="27"/>
        <end position="73"/>
    </location>
</feature>
<proteinExistence type="predicted"/>
<protein>
    <submittedName>
        <fullName evidence="2">Uncharacterized protein</fullName>
    </submittedName>
</protein>
<organism evidence="2 3">
    <name type="scientific">Allacma fusca</name>
    <dbReference type="NCBI Taxonomy" id="39272"/>
    <lineage>
        <taxon>Eukaryota</taxon>
        <taxon>Metazoa</taxon>
        <taxon>Ecdysozoa</taxon>
        <taxon>Arthropoda</taxon>
        <taxon>Hexapoda</taxon>
        <taxon>Collembola</taxon>
        <taxon>Symphypleona</taxon>
        <taxon>Sminthuridae</taxon>
        <taxon>Allacma</taxon>
    </lineage>
</organism>
<name>A0A8J2LUS1_9HEXA</name>
<accession>A0A8J2LUS1</accession>
<dbReference type="AlphaFoldDB" id="A0A8J2LUS1"/>
<evidence type="ECO:0000313" key="2">
    <source>
        <dbReference type="EMBL" id="CAG7828485.1"/>
    </source>
</evidence>
<evidence type="ECO:0000256" key="1">
    <source>
        <dbReference type="SAM" id="MobiDB-lite"/>
    </source>
</evidence>
<dbReference type="EMBL" id="CAJVCH010547701">
    <property type="protein sequence ID" value="CAG7828485.1"/>
    <property type="molecule type" value="Genomic_DNA"/>
</dbReference>
<evidence type="ECO:0000313" key="3">
    <source>
        <dbReference type="Proteomes" id="UP000708208"/>
    </source>
</evidence>
<keyword evidence="3" id="KW-1185">Reference proteome</keyword>
<reference evidence="2" key="1">
    <citation type="submission" date="2021-06" db="EMBL/GenBank/DDBJ databases">
        <authorList>
            <person name="Hodson N. C."/>
            <person name="Mongue J. A."/>
            <person name="Jaron S. K."/>
        </authorList>
    </citation>
    <scope>NUCLEOTIDE SEQUENCE</scope>
</reference>